<feature type="compositionally biased region" description="Polar residues" evidence="2">
    <location>
        <begin position="95"/>
        <end position="105"/>
    </location>
</feature>
<keyword evidence="1" id="KW-0697">Rotamase</keyword>
<dbReference type="EMBL" id="HBHZ01002230">
    <property type="protein sequence ID" value="CAE0188662.1"/>
    <property type="molecule type" value="Transcribed_RNA"/>
</dbReference>
<feature type="region of interest" description="Disordered" evidence="2">
    <location>
        <begin position="90"/>
        <end position="110"/>
    </location>
</feature>
<reference evidence="4" key="1">
    <citation type="submission" date="2021-01" db="EMBL/GenBank/DDBJ databases">
        <authorList>
            <person name="Corre E."/>
            <person name="Pelletier E."/>
            <person name="Niang G."/>
            <person name="Scheremetjew M."/>
            <person name="Finn R."/>
            <person name="Kale V."/>
            <person name="Holt S."/>
            <person name="Cochrane G."/>
            <person name="Meng A."/>
            <person name="Brown T."/>
            <person name="Cohen L."/>
        </authorList>
    </citation>
    <scope>NUCLEOTIDE SEQUENCE</scope>
    <source>
        <strain evidence="4">RCC1871</strain>
    </source>
</reference>
<feature type="compositionally biased region" description="Basic residues" evidence="2">
    <location>
        <begin position="22"/>
        <end position="31"/>
    </location>
</feature>
<dbReference type="Pfam" id="PF00254">
    <property type="entry name" value="FKBP_C"/>
    <property type="match status" value="1"/>
</dbReference>
<gene>
    <name evidence="4" type="ORF">CROS1456_LOCUS1731</name>
</gene>
<evidence type="ECO:0000256" key="2">
    <source>
        <dbReference type="SAM" id="MobiDB-lite"/>
    </source>
</evidence>
<keyword evidence="1" id="KW-0413">Isomerase</keyword>
<dbReference type="InterPro" id="IPR001179">
    <property type="entry name" value="PPIase_FKBP_dom"/>
</dbReference>
<dbReference type="Gene3D" id="3.10.50.40">
    <property type="match status" value="1"/>
</dbReference>
<proteinExistence type="predicted"/>
<dbReference type="InterPro" id="IPR044239">
    <property type="entry name" value="FKBP20-2-like"/>
</dbReference>
<comment type="catalytic activity">
    <reaction evidence="1">
        <text>[protein]-peptidylproline (omega=180) = [protein]-peptidylproline (omega=0)</text>
        <dbReference type="Rhea" id="RHEA:16237"/>
        <dbReference type="Rhea" id="RHEA-COMP:10747"/>
        <dbReference type="Rhea" id="RHEA-COMP:10748"/>
        <dbReference type="ChEBI" id="CHEBI:83833"/>
        <dbReference type="ChEBI" id="CHEBI:83834"/>
        <dbReference type="EC" id="5.2.1.8"/>
    </reaction>
</comment>
<dbReference type="PROSITE" id="PS50059">
    <property type="entry name" value="FKBP_PPIASE"/>
    <property type="match status" value="1"/>
</dbReference>
<accession>A0A7S3C8Q7</accession>
<evidence type="ECO:0000259" key="3">
    <source>
        <dbReference type="PROSITE" id="PS50059"/>
    </source>
</evidence>
<dbReference type="InterPro" id="IPR046357">
    <property type="entry name" value="PPIase_dom_sf"/>
</dbReference>
<dbReference type="SUPFAM" id="SSF54534">
    <property type="entry name" value="FKBP-like"/>
    <property type="match status" value="1"/>
</dbReference>
<evidence type="ECO:0000256" key="1">
    <source>
        <dbReference type="PROSITE-ProRule" id="PRU00277"/>
    </source>
</evidence>
<name>A0A7S3C8Q7_9CHLO</name>
<protein>
    <recommendedName>
        <fullName evidence="1">peptidylprolyl isomerase</fullName>
        <ecNumber evidence="1">5.2.1.8</ecNumber>
    </recommendedName>
</protein>
<dbReference type="GO" id="GO:0003755">
    <property type="term" value="F:peptidyl-prolyl cis-trans isomerase activity"/>
    <property type="evidence" value="ECO:0007669"/>
    <property type="project" value="UniProtKB-KW"/>
</dbReference>
<sequence length="333" mass="36072">MRAAAAVVGAPTSSARAEGTRKKSRRWGARRGHRSFRVGDGLHCSRERLGRPRVEVLVGSVLCDRRAALGILLSSTATSLVGRVGTASAEDLASQEPSVVTSNQEPPVVATSDERAYEIVSAPEEVVVEEIIDEPPPPPPGSLPQKSDDEDSTILLSTSDVDNLNEVDAKALKQNRQIQAQNRAPKGFPEFVRRGFDMFIFADGYTQLENGLIYKELEAGEEGGRKGQDGDEVTFHYTGYNEEGGFIDSSYKKKRPAQIRLGIGGMIPGFELAVKDMVPGSRRRVIIPPALGPPVGPATFFSAKQYEIFDIQLLGIKSCVRQGFGIVSTVKCE</sequence>
<evidence type="ECO:0000313" key="4">
    <source>
        <dbReference type="EMBL" id="CAE0188662.1"/>
    </source>
</evidence>
<feature type="domain" description="PPIase FKBP-type" evidence="3">
    <location>
        <begin position="230"/>
        <end position="317"/>
    </location>
</feature>
<dbReference type="PANTHER" id="PTHR47414">
    <property type="entry name" value="PEPTIDYL-PROLYL CIS-TRANS ISOMERASE FKBP20-2, CHLOROPLASTIC"/>
    <property type="match status" value="1"/>
</dbReference>
<dbReference type="EC" id="5.2.1.8" evidence="1"/>
<dbReference type="PANTHER" id="PTHR47414:SF1">
    <property type="entry name" value="PEPTIDYL-PROLYL CIS-TRANS ISOMERASE FKBP20-2, CHLOROPLASTIC"/>
    <property type="match status" value="1"/>
</dbReference>
<organism evidence="4">
    <name type="scientific">Chloropicon roscoffensis</name>
    <dbReference type="NCBI Taxonomy" id="1461544"/>
    <lineage>
        <taxon>Eukaryota</taxon>
        <taxon>Viridiplantae</taxon>
        <taxon>Chlorophyta</taxon>
        <taxon>Chloropicophyceae</taxon>
        <taxon>Chloropicales</taxon>
        <taxon>Chloropicaceae</taxon>
        <taxon>Chloropicon</taxon>
    </lineage>
</organism>
<dbReference type="AlphaFoldDB" id="A0A7S3C8Q7"/>
<feature type="region of interest" description="Disordered" evidence="2">
    <location>
        <begin position="1"/>
        <end position="31"/>
    </location>
</feature>